<dbReference type="EMBL" id="AWWV01000037">
    <property type="protein sequence ID" value="OMP12386.1"/>
    <property type="molecule type" value="Genomic_DNA"/>
</dbReference>
<name>A0A1R3KZ53_COCAP</name>
<feature type="region of interest" description="Disordered" evidence="1">
    <location>
        <begin position="1"/>
        <end position="37"/>
    </location>
</feature>
<accession>A0A1R3KZ53</accession>
<proteinExistence type="predicted"/>
<evidence type="ECO:0000256" key="1">
    <source>
        <dbReference type="SAM" id="MobiDB-lite"/>
    </source>
</evidence>
<evidence type="ECO:0000313" key="3">
    <source>
        <dbReference type="Proteomes" id="UP000188268"/>
    </source>
</evidence>
<keyword evidence="3" id="KW-1185">Reference proteome</keyword>
<feature type="compositionally biased region" description="Basic and acidic residues" evidence="1">
    <location>
        <begin position="23"/>
        <end position="37"/>
    </location>
</feature>
<sequence length="37" mass="4291">PQPPSLRLLPNDNDKRRKRPPGRGKEPSFIRSPEKIL</sequence>
<organism evidence="2 3">
    <name type="scientific">Corchorus capsularis</name>
    <name type="common">Jute</name>
    <dbReference type="NCBI Taxonomy" id="210143"/>
    <lineage>
        <taxon>Eukaryota</taxon>
        <taxon>Viridiplantae</taxon>
        <taxon>Streptophyta</taxon>
        <taxon>Embryophyta</taxon>
        <taxon>Tracheophyta</taxon>
        <taxon>Spermatophyta</taxon>
        <taxon>Magnoliopsida</taxon>
        <taxon>eudicotyledons</taxon>
        <taxon>Gunneridae</taxon>
        <taxon>Pentapetalae</taxon>
        <taxon>rosids</taxon>
        <taxon>malvids</taxon>
        <taxon>Malvales</taxon>
        <taxon>Malvaceae</taxon>
        <taxon>Grewioideae</taxon>
        <taxon>Apeibeae</taxon>
        <taxon>Corchorus</taxon>
    </lineage>
</organism>
<dbReference type="Gramene" id="OMP12386">
    <property type="protein sequence ID" value="OMP12386"/>
    <property type="gene ID" value="CCACVL1_00015"/>
</dbReference>
<dbReference type="Proteomes" id="UP000188268">
    <property type="component" value="Unassembled WGS sequence"/>
</dbReference>
<feature type="non-terminal residue" evidence="2">
    <location>
        <position position="1"/>
    </location>
</feature>
<gene>
    <name evidence="2" type="ORF">CCACVL1_00015</name>
</gene>
<dbReference type="AlphaFoldDB" id="A0A1R3KZ53"/>
<comment type="caution">
    <text evidence="2">The sequence shown here is derived from an EMBL/GenBank/DDBJ whole genome shotgun (WGS) entry which is preliminary data.</text>
</comment>
<reference evidence="2 3" key="1">
    <citation type="submission" date="2013-09" db="EMBL/GenBank/DDBJ databases">
        <title>Corchorus capsularis genome sequencing.</title>
        <authorList>
            <person name="Alam M."/>
            <person name="Haque M.S."/>
            <person name="Islam M.S."/>
            <person name="Emdad E.M."/>
            <person name="Islam M.M."/>
            <person name="Ahmed B."/>
            <person name="Halim A."/>
            <person name="Hossen Q.M.M."/>
            <person name="Hossain M.Z."/>
            <person name="Ahmed R."/>
            <person name="Khan M.M."/>
            <person name="Islam R."/>
            <person name="Rashid M.M."/>
            <person name="Khan S.A."/>
            <person name="Rahman M.S."/>
            <person name="Alam M."/>
        </authorList>
    </citation>
    <scope>NUCLEOTIDE SEQUENCE [LARGE SCALE GENOMIC DNA]</scope>
    <source>
        <strain evidence="3">cv. CVL-1</strain>
        <tissue evidence="2">Whole seedling</tissue>
    </source>
</reference>
<protein>
    <submittedName>
        <fullName evidence="2">Uncharacterized protein</fullName>
    </submittedName>
</protein>
<evidence type="ECO:0000313" key="2">
    <source>
        <dbReference type="EMBL" id="OMP12386.1"/>
    </source>
</evidence>